<reference evidence="2 3" key="1">
    <citation type="submission" date="2018-04" db="EMBL/GenBank/DDBJ databases">
        <title>WGS assembly of Panicum hallii var. hallii HAL2.</title>
        <authorList>
            <person name="Lovell J."/>
            <person name="Jenkins J."/>
            <person name="Lowry D."/>
            <person name="Mamidi S."/>
            <person name="Sreedasyam A."/>
            <person name="Weng X."/>
            <person name="Barry K."/>
            <person name="Bonette J."/>
            <person name="Campitelli B."/>
            <person name="Daum C."/>
            <person name="Gordon S."/>
            <person name="Gould B."/>
            <person name="Lipzen A."/>
            <person name="MacQueen A."/>
            <person name="Palacio-Mejia J."/>
            <person name="Plott C."/>
            <person name="Shakirov E."/>
            <person name="Shu S."/>
            <person name="Yoshinaga Y."/>
            <person name="Zane M."/>
            <person name="Rokhsar D."/>
            <person name="Grimwood J."/>
            <person name="Schmutz J."/>
            <person name="Juenger T."/>
        </authorList>
    </citation>
    <scope>NUCLEOTIDE SEQUENCE [LARGE SCALE GENOMIC DNA]</scope>
    <source>
        <strain evidence="3">cv. HAL2</strain>
    </source>
</reference>
<dbReference type="Gramene" id="PUZ51229">
    <property type="protein sequence ID" value="PUZ51229"/>
    <property type="gene ID" value="GQ55_6G164900"/>
</dbReference>
<dbReference type="OrthoDB" id="778454at2759"/>
<dbReference type="SUPFAM" id="SSF50630">
    <property type="entry name" value="Acid proteases"/>
    <property type="match status" value="1"/>
</dbReference>
<dbReference type="Pfam" id="PF13975">
    <property type="entry name" value="gag-asp_proteas"/>
    <property type="match status" value="1"/>
</dbReference>
<dbReference type="PANTHER" id="PTHR33240">
    <property type="entry name" value="OS08G0508500 PROTEIN"/>
    <property type="match status" value="1"/>
</dbReference>
<evidence type="ECO:0000313" key="2">
    <source>
        <dbReference type="EMBL" id="PUZ51229.1"/>
    </source>
</evidence>
<feature type="compositionally biased region" description="Basic and acidic residues" evidence="1">
    <location>
        <begin position="43"/>
        <end position="60"/>
    </location>
</feature>
<dbReference type="PROSITE" id="PS00141">
    <property type="entry name" value="ASP_PROTEASE"/>
    <property type="match status" value="1"/>
</dbReference>
<dbReference type="GO" id="GO:0006508">
    <property type="term" value="P:proteolysis"/>
    <property type="evidence" value="ECO:0007669"/>
    <property type="project" value="InterPro"/>
</dbReference>
<feature type="region of interest" description="Disordered" evidence="1">
    <location>
        <begin position="91"/>
        <end position="110"/>
    </location>
</feature>
<dbReference type="AlphaFoldDB" id="A0A2T7D6M4"/>
<name>A0A2T7D6M4_9POAL</name>
<dbReference type="GO" id="GO:0004190">
    <property type="term" value="F:aspartic-type endopeptidase activity"/>
    <property type="evidence" value="ECO:0007669"/>
    <property type="project" value="InterPro"/>
</dbReference>
<evidence type="ECO:0008006" key="4">
    <source>
        <dbReference type="Google" id="ProtNLM"/>
    </source>
</evidence>
<dbReference type="InterPro" id="IPR021109">
    <property type="entry name" value="Peptidase_aspartic_dom_sf"/>
</dbReference>
<keyword evidence="3" id="KW-1185">Reference proteome</keyword>
<gene>
    <name evidence="2" type="ORF">GQ55_6G164900</name>
</gene>
<accession>A0A2T7D6M4</accession>
<dbReference type="Proteomes" id="UP000244336">
    <property type="component" value="Chromosome 6"/>
</dbReference>
<dbReference type="PANTHER" id="PTHR33240:SF15">
    <property type="entry name" value="GAG-PRO-LIKE PROTEIN"/>
    <property type="match status" value="1"/>
</dbReference>
<dbReference type="Gene3D" id="2.40.70.10">
    <property type="entry name" value="Acid Proteases"/>
    <property type="match status" value="1"/>
</dbReference>
<sequence length="450" mass="52124">MKVDTQPVPNVNMVDGYDRSTRWQLDFTLGINMAGHTPRQQSRRQEADPRDRPQKEERDYITEEQVRHVRNQRPVSFHLLRKYQYQYQQRLQHETEEEEYEQRTGKRLRRREGTRDHWHCPFFMYCWDSCMKRLPTLEDCPECNSQKKDTRSASVFQRLGPGQSRREQVETSRTDLEDEEDRCHRPRWCPNGLNRSQKRRVQRLRSLEGAEAQYLETLRKAWPDLAEKIHNPQQVESSSKKVWRPKKSKADVNTSADAHMVFVLPAEFHAPGREEVPKPREKNYRHLKALYLKGYINGQPISRMLVDTGAAVNIMPYSVLRKLGHSVGDLIKTNITLSDFNGQTSEAQGVLSVDLTVGGKTVPTSFFVVNSKDSYTVLLGRDWIHANCCIPSTMHQCLIQWDGDESRIATMSVWDAEDQEPISGISLEGCDRVEAIKNGVRLVLSTGLTE</sequence>
<feature type="region of interest" description="Disordered" evidence="1">
    <location>
        <begin position="151"/>
        <end position="181"/>
    </location>
</feature>
<feature type="region of interest" description="Disordered" evidence="1">
    <location>
        <begin position="34"/>
        <end position="60"/>
    </location>
</feature>
<evidence type="ECO:0000256" key="1">
    <source>
        <dbReference type="SAM" id="MobiDB-lite"/>
    </source>
</evidence>
<dbReference type="EMBL" id="CM009754">
    <property type="protein sequence ID" value="PUZ51229.1"/>
    <property type="molecule type" value="Genomic_DNA"/>
</dbReference>
<evidence type="ECO:0000313" key="3">
    <source>
        <dbReference type="Proteomes" id="UP000244336"/>
    </source>
</evidence>
<organism evidence="2 3">
    <name type="scientific">Panicum hallii var. hallii</name>
    <dbReference type="NCBI Taxonomy" id="1504633"/>
    <lineage>
        <taxon>Eukaryota</taxon>
        <taxon>Viridiplantae</taxon>
        <taxon>Streptophyta</taxon>
        <taxon>Embryophyta</taxon>
        <taxon>Tracheophyta</taxon>
        <taxon>Spermatophyta</taxon>
        <taxon>Magnoliopsida</taxon>
        <taxon>Liliopsida</taxon>
        <taxon>Poales</taxon>
        <taxon>Poaceae</taxon>
        <taxon>PACMAD clade</taxon>
        <taxon>Panicoideae</taxon>
        <taxon>Panicodae</taxon>
        <taxon>Paniceae</taxon>
        <taxon>Panicinae</taxon>
        <taxon>Panicum</taxon>
        <taxon>Panicum sect. Panicum</taxon>
    </lineage>
</organism>
<dbReference type="CDD" id="cd00303">
    <property type="entry name" value="retropepsin_like"/>
    <property type="match status" value="1"/>
</dbReference>
<dbReference type="InterPro" id="IPR001969">
    <property type="entry name" value="Aspartic_peptidase_AS"/>
</dbReference>
<feature type="compositionally biased region" description="Basic and acidic residues" evidence="1">
    <location>
        <begin position="164"/>
        <end position="175"/>
    </location>
</feature>
<proteinExistence type="predicted"/>
<protein>
    <recommendedName>
        <fullName evidence="4">Peptidase A2 domain-containing protein</fullName>
    </recommendedName>
</protein>